<dbReference type="AlphaFoldDB" id="Q0EZB7"/>
<name>Q0EZB7_9PROT</name>
<evidence type="ECO:0000313" key="2">
    <source>
        <dbReference type="Proteomes" id="UP000005297"/>
    </source>
</evidence>
<dbReference type="OrthoDB" id="264813at2"/>
<dbReference type="HOGENOM" id="CLU_049148_0_0_0"/>
<reference evidence="1 2" key="1">
    <citation type="submission" date="2006-09" db="EMBL/GenBank/DDBJ databases">
        <authorList>
            <person name="Emerson D."/>
            <person name="Ferriera S."/>
            <person name="Johnson J."/>
            <person name="Kravitz S."/>
            <person name="Halpern A."/>
            <person name="Remington K."/>
            <person name="Beeson K."/>
            <person name="Tran B."/>
            <person name="Rogers Y.-H."/>
            <person name="Friedman R."/>
            <person name="Venter J.C."/>
        </authorList>
    </citation>
    <scope>NUCLEOTIDE SEQUENCE [LARGE SCALE GENOMIC DNA]</scope>
    <source>
        <strain evidence="1 2">PV-1</strain>
    </source>
</reference>
<organism evidence="1 2">
    <name type="scientific">Mariprofundus ferrooxydans PV-1</name>
    <dbReference type="NCBI Taxonomy" id="314345"/>
    <lineage>
        <taxon>Bacteria</taxon>
        <taxon>Pseudomonadati</taxon>
        <taxon>Pseudomonadota</taxon>
        <taxon>Candidatius Mariprofundia</taxon>
        <taxon>Mariprofundales</taxon>
        <taxon>Mariprofundaceae</taxon>
        <taxon>Mariprofundus</taxon>
    </lineage>
</organism>
<dbReference type="eggNOG" id="ENOG502ZBGE">
    <property type="taxonomic scope" value="Bacteria"/>
</dbReference>
<keyword evidence="2" id="KW-1185">Reference proteome</keyword>
<dbReference type="EMBL" id="AATS01000007">
    <property type="protein sequence ID" value="EAU54507.1"/>
    <property type="molecule type" value="Genomic_DNA"/>
</dbReference>
<evidence type="ECO:0000313" key="1">
    <source>
        <dbReference type="EMBL" id="EAU54507.1"/>
    </source>
</evidence>
<dbReference type="Pfam" id="PF14269">
    <property type="entry name" value="Arylsulfotran_2"/>
    <property type="match status" value="1"/>
</dbReference>
<dbReference type="InParanoid" id="Q0EZB7"/>
<gene>
    <name evidence="1" type="ORF">SPV1_07426</name>
</gene>
<sequence>MKLESFMMRKVPLWVLLLLVLFALCSTVLFGWYVKRALQQDARLESYGSAIVAIADFPSQMKRTFDELKEKKSPLLLINRFPEIDNFNENGEMQQGAATDKGYLLLSVYDQNKGQSVVKLVRISDNYVVHEWVPSIEELKTHIHYDPNNNVQPLRYRIMHPLLLDDGSIVFKMEGPLVKVDACSRIKWVTNGVFHHSIEQDSSGNLWVPSVIEPSTYDMDKLGRYRDDAITQVSLNGKVLFRKSVSRILEENGYVGLLFGVSLYEDMIHLNDIQPALYTTQYWKEGDLLISLRHRSTVFLYRPSSNKIIWLKTGPWLNQHDVNFVGQSEISVFNNNVLRSKRGGDIEVGNNNIMIFDFADGHVSTPYNKPLDSLKVHTSTEGRGEILDNGDVFIEETNYGRILRASKDKVVWQFASKVNDKFVSMTHWSRYLTKEQVRNVIPVLEGSTCP</sequence>
<dbReference type="Proteomes" id="UP000005297">
    <property type="component" value="Unassembled WGS sequence"/>
</dbReference>
<dbReference type="InterPro" id="IPR039535">
    <property type="entry name" value="ASST-like"/>
</dbReference>
<comment type="caution">
    <text evidence="1">The sequence shown here is derived from an EMBL/GenBank/DDBJ whole genome shotgun (WGS) entry which is preliminary data.</text>
</comment>
<protein>
    <recommendedName>
        <fullName evidence="3">Arylsulfotransferase N-terminal domain-containing protein</fullName>
    </recommendedName>
</protein>
<proteinExistence type="predicted"/>
<evidence type="ECO:0008006" key="3">
    <source>
        <dbReference type="Google" id="ProtNLM"/>
    </source>
</evidence>
<dbReference type="RefSeq" id="WP_009849009.1">
    <property type="nucleotide sequence ID" value="NZ_DS022294.1"/>
</dbReference>
<accession>Q0EZB7</accession>